<dbReference type="PANTHER" id="PTHR11061">
    <property type="entry name" value="RNA M5U METHYLTRANSFERASE"/>
    <property type="match status" value="1"/>
</dbReference>
<evidence type="ECO:0000256" key="5">
    <source>
        <dbReference type="ARBA" id="ARBA00023014"/>
    </source>
</evidence>
<keyword evidence="1" id="KW-0004">4Fe-4S</keyword>
<keyword evidence="2 6" id="KW-0489">Methyltransferase</keyword>
<dbReference type="Proteomes" id="UP000228948">
    <property type="component" value="Chromosome"/>
</dbReference>
<dbReference type="RefSeq" id="WP_071479007.1">
    <property type="nucleotide sequence ID" value="NZ_CP024899.1"/>
</dbReference>
<dbReference type="AlphaFoldDB" id="A0A2K8KGY4"/>
<dbReference type="KEGG" id="rbg:BG454_05980"/>
<accession>A0A2K8KGY4</accession>
<feature type="active site" evidence="7">
    <location>
        <position position="360"/>
    </location>
</feature>
<evidence type="ECO:0000256" key="3">
    <source>
        <dbReference type="ARBA" id="ARBA00022679"/>
    </source>
</evidence>
<comment type="similarity">
    <text evidence="6">Belongs to the class I-like SAM-binding methyltransferase superfamily. RNA M5U methyltransferase family.</text>
</comment>
<name>A0A2K8KGY4_9RHOB</name>
<evidence type="ECO:0000256" key="2">
    <source>
        <dbReference type="ARBA" id="ARBA00022603"/>
    </source>
</evidence>
<feature type="binding site" evidence="6">
    <location>
        <position position="286"/>
    </location>
    <ligand>
        <name>S-adenosyl-L-methionine</name>
        <dbReference type="ChEBI" id="CHEBI:59789"/>
    </ligand>
</feature>
<keyword evidence="3 6" id="KW-0808">Transferase</keyword>
<dbReference type="GO" id="GO:0070041">
    <property type="term" value="F:rRNA (uridine-C5-)-methyltransferase activity"/>
    <property type="evidence" value="ECO:0007669"/>
    <property type="project" value="TreeGrafter"/>
</dbReference>
<dbReference type="InterPro" id="IPR030390">
    <property type="entry name" value="MeTrfase_TrmA_AS"/>
</dbReference>
<evidence type="ECO:0000256" key="7">
    <source>
        <dbReference type="PROSITE-ProRule" id="PRU10015"/>
    </source>
</evidence>
<dbReference type="OrthoDB" id="9804590at2"/>
<feature type="binding site" evidence="6">
    <location>
        <position position="239"/>
    </location>
    <ligand>
        <name>S-adenosyl-L-methionine</name>
        <dbReference type="ChEBI" id="CHEBI:59789"/>
    </ligand>
</feature>
<dbReference type="Gene3D" id="2.40.50.140">
    <property type="entry name" value="Nucleic acid-binding proteins"/>
    <property type="match status" value="1"/>
</dbReference>
<dbReference type="PROSITE" id="PS01230">
    <property type="entry name" value="TRMA_1"/>
    <property type="match status" value="1"/>
</dbReference>
<keyword evidence="1" id="KW-0479">Metal-binding</keyword>
<dbReference type="CDD" id="cd02440">
    <property type="entry name" value="AdoMet_MTases"/>
    <property type="match status" value="1"/>
</dbReference>
<dbReference type="EMBL" id="CP024899">
    <property type="protein sequence ID" value="ATX65430.1"/>
    <property type="molecule type" value="Genomic_DNA"/>
</dbReference>
<evidence type="ECO:0000313" key="8">
    <source>
        <dbReference type="EMBL" id="ATX65430.1"/>
    </source>
</evidence>
<protein>
    <submittedName>
        <fullName evidence="8">Class I SAM-dependent RNA methyltransferase</fullName>
    </submittedName>
</protein>
<dbReference type="Gene3D" id="3.40.50.150">
    <property type="entry name" value="Vaccinia Virus protein VP39"/>
    <property type="match status" value="1"/>
</dbReference>
<evidence type="ECO:0000256" key="4">
    <source>
        <dbReference type="ARBA" id="ARBA00022691"/>
    </source>
</evidence>
<dbReference type="InterPro" id="IPR010280">
    <property type="entry name" value="U5_MeTrfase_fam"/>
</dbReference>
<dbReference type="SUPFAM" id="SSF53335">
    <property type="entry name" value="S-adenosyl-L-methionine-dependent methyltransferases"/>
    <property type="match status" value="1"/>
</dbReference>
<keyword evidence="5" id="KW-0411">Iron-sulfur</keyword>
<dbReference type="STRING" id="441209.GCA_001870665_00112"/>
<dbReference type="Gene3D" id="2.40.50.1070">
    <property type="match status" value="1"/>
</dbReference>
<keyword evidence="9" id="KW-1185">Reference proteome</keyword>
<organism evidence="8 9">
    <name type="scientific">Roseinatronobacter bogoriensis subsp. barguzinensis</name>
    <dbReference type="NCBI Taxonomy" id="441209"/>
    <lineage>
        <taxon>Bacteria</taxon>
        <taxon>Pseudomonadati</taxon>
        <taxon>Pseudomonadota</taxon>
        <taxon>Alphaproteobacteria</taxon>
        <taxon>Rhodobacterales</taxon>
        <taxon>Paracoccaceae</taxon>
        <taxon>Roseinatronobacter</taxon>
    </lineage>
</organism>
<gene>
    <name evidence="8" type="ORF">BG454_05980</name>
</gene>
<dbReference type="PROSITE" id="PS51687">
    <property type="entry name" value="SAM_MT_RNA_M5U"/>
    <property type="match status" value="1"/>
</dbReference>
<dbReference type="PANTHER" id="PTHR11061:SF49">
    <property type="entry name" value="23S RRNA (URACIL(1939)-C(5))-METHYLTRANSFERASE RLMD"/>
    <property type="match status" value="1"/>
</dbReference>
<evidence type="ECO:0000256" key="1">
    <source>
        <dbReference type="ARBA" id="ARBA00022485"/>
    </source>
</evidence>
<dbReference type="GO" id="GO:0051539">
    <property type="term" value="F:4 iron, 4 sulfur cluster binding"/>
    <property type="evidence" value="ECO:0007669"/>
    <property type="project" value="UniProtKB-KW"/>
</dbReference>
<evidence type="ECO:0000256" key="6">
    <source>
        <dbReference type="PROSITE-ProRule" id="PRU01024"/>
    </source>
</evidence>
<keyword evidence="4 6" id="KW-0949">S-adenosyl-L-methionine</keyword>
<proteinExistence type="inferred from homology"/>
<feature type="active site" description="Nucleophile" evidence="6">
    <location>
        <position position="360"/>
    </location>
</feature>
<feature type="binding site" evidence="6">
    <location>
        <position position="266"/>
    </location>
    <ligand>
        <name>S-adenosyl-L-methionine</name>
        <dbReference type="ChEBI" id="CHEBI:59789"/>
    </ligand>
</feature>
<keyword evidence="1" id="KW-0408">Iron</keyword>
<dbReference type="InterPro" id="IPR012340">
    <property type="entry name" value="NA-bd_OB-fold"/>
</dbReference>
<reference evidence="8 9" key="1">
    <citation type="submission" date="2017-11" db="EMBL/GenBank/DDBJ databases">
        <title>Revised Sequence and Annotation of the Rhodobaca barguzinensis strain alga05 Genome.</title>
        <authorList>
            <person name="Kopejtka K."/>
            <person name="Tomasch J.M."/>
            <person name="Bunk B."/>
            <person name="Koblizek M."/>
        </authorList>
    </citation>
    <scope>NUCLEOTIDE SEQUENCE [LARGE SCALE GENOMIC DNA]</scope>
    <source>
        <strain evidence="9">alga05</strain>
    </source>
</reference>
<feature type="binding site" evidence="6">
    <location>
        <position position="334"/>
    </location>
    <ligand>
        <name>S-adenosyl-L-methionine</name>
        <dbReference type="ChEBI" id="CHEBI:59789"/>
    </ligand>
</feature>
<sequence>MFTITRLGHHGDGIAEGPVFVPRSLPGEVVTGEIVQGRIEAPRILTPSPLRIKAPCPHYRNCGGCALQHAQPDFVTEWKEGVIRQALAAQGLSAEFRMPHISPLHSRRRAGFAGRRLKKGALVGFHARASDVITPVPECLILHPDLTAALPLLEDLTARFGARKTTLSLSLTRSDAGLDLAVTGGKPLDDKMRAELGQWAGQAGLARLAWADEVIAQARPPFHQIGRALIAPPPGAFLQATKQAERALQAAVLDALGDAAHILDLFAGCGTFAIPLAERAEVHAVEGEAEMLRALDAGWRQATGLKRITHEARDLFRRPMLPAELTKFDAAVIDPPRAGAEAQSNALADSPIKRIAAVSCNPATFARDAKLLIAGGYRLEWVQMVDQFRFSPHVELAARFTR</sequence>
<evidence type="ECO:0000313" key="9">
    <source>
        <dbReference type="Proteomes" id="UP000228948"/>
    </source>
</evidence>
<dbReference type="Pfam" id="PF05958">
    <property type="entry name" value="tRNA_U5-meth_tr"/>
    <property type="match status" value="1"/>
</dbReference>
<dbReference type="GO" id="GO:0070475">
    <property type="term" value="P:rRNA base methylation"/>
    <property type="evidence" value="ECO:0007669"/>
    <property type="project" value="TreeGrafter"/>
</dbReference>
<dbReference type="InterPro" id="IPR029063">
    <property type="entry name" value="SAM-dependent_MTases_sf"/>
</dbReference>